<dbReference type="RefSeq" id="WP_090927025.1">
    <property type="nucleotide sequence ID" value="NZ_FOTY01000012.1"/>
</dbReference>
<dbReference type="GO" id="GO:0043190">
    <property type="term" value="C:ATP-binding cassette (ABC) transporter complex"/>
    <property type="evidence" value="ECO:0007669"/>
    <property type="project" value="InterPro"/>
</dbReference>
<feature type="compositionally biased region" description="Low complexity" evidence="4">
    <location>
        <begin position="38"/>
        <end position="58"/>
    </location>
</feature>
<dbReference type="PANTHER" id="PTHR30290">
    <property type="entry name" value="PERIPLASMIC BINDING COMPONENT OF ABC TRANSPORTER"/>
    <property type="match status" value="1"/>
</dbReference>
<gene>
    <name evidence="7" type="ORF">SAMN04488054_11262</name>
</gene>
<dbReference type="SUPFAM" id="SSF53850">
    <property type="entry name" value="Periplasmic binding protein-like II"/>
    <property type="match status" value="1"/>
</dbReference>
<sequence length="546" mass="60368">MKLSLNIFRTFFIAVLFSLALTACASEPDQGGGDSGSGEDTGSSEESGQSAESGGSSSDDLVIATASDATGLDPHGSNDVPSSNVQTNIFETLVTQDENMEIQPNLATEWEQTSGTSWEFTLREGVTFHDGTEFNAEAVKATFDRIRDEEIGSPRAFLYEMVTEVNVIDDYTVEFVTEYPFSPLPSHLAHNGGGIISPKAIEEDYAMMEEGEEPGTYLDENPIGTGMFKLQEWDTGNELVLEKNEDYWGEAAGINTVTFQVTPEDLTRVGELETGAADIIFPVSPSDTSRVENMQNASMYTQESLSLEYISFNTEKEPFDDKRVRQAISMAVNKEDIVQGILNGAATEAVAPIGEQIFGFSDDVEGLPYDPEQAKELLAEAGYEDGFSTTLWTNDDRERQDIAEVVQQQLQEIGVEVEIEVLEWGAYLDSTAQGEHDMFILGWSTVTGDADYGLYPLFHSDNKGEAGNRAFYKNEEVDTLLEQARREGDQEERKALYEDVMEILVEDAPMIYSHHDDYLAGVNDNVEGFWMHPNGLYQLQDVSISE</sequence>
<feature type="region of interest" description="Disordered" evidence="4">
    <location>
        <begin position="27"/>
        <end position="59"/>
    </location>
</feature>
<dbReference type="Gene3D" id="3.10.105.10">
    <property type="entry name" value="Dipeptide-binding Protein, Domain 3"/>
    <property type="match status" value="1"/>
</dbReference>
<dbReference type="GO" id="GO:0042597">
    <property type="term" value="C:periplasmic space"/>
    <property type="evidence" value="ECO:0007669"/>
    <property type="project" value="UniProtKB-ARBA"/>
</dbReference>
<evidence type="ECO:0000259" key="6">
    <source>
        <dbReference type="Pfam" id="PF00496"/>
    </source>
</evidence>
<dbReference type="Gene3D" id="3.90.76.10">
    <property type="entry name" value="Dipeptide-binding Protein, Domain 1"/>
    <property type="match status" value="1"/>
</dbReference>
<evidence type="ECO:0000256" key="4">
    <source>
        <dbReference type="SAM" id="MobiDB-lite"/>
    </source>
</evidence>
<dbReference type="GO" id="GO:0015833">
    <property type="term" value="P:peptide transport"/>
    <property type="evidence" value="ECO:0007669"/>
    <property type="project" value="TreeGrafter"/>
</dbReference>
<dbReference type="STRING" id="266892.SAMN04488054_11262"/>
<comment type="similarity">
    <text evidence="1">Belongs to the bacterial solute-binding protein 5 family.</text>
</comment>
<dbReference type="InterPro" id="IPR039424">
    <property type="entry name" value="SBP_5"/>
</dbReference>
<dbReference type="PROSITE" id="PS51257">
    <property type="entry name" value="PROKAR_LIPOPROTEIN"/>
    <property type="match status" value="1"/>
</dbReference>
<evidence type="ECO:0000313" key="8">
    <source>
        <dbReference type="Proteomes" id="UP000199668"/>
    </source>
</evidence>
<keyword evidence="3 5" id="KW-0732">Signal</keyword>
<dbReference type="GO" id="GO:1904680">
    <property type="term" value="F:peptide transmembrane transporter activity"/>
    <property type="evidence" value="ECO:0007669"/>
    <property type="project" value="TreeGrafter"/>
</dbReference>
<reference evidence="7 8" key="1">
    <citation type="submission" date="2016-10" db="EMBL/GenBank/DDBJ databases">
        <authorList>
            <person name="de Groot N.N."/>
        </authorList>
    </citation>
    <scope>NUCLEOTIDE SEQUENCE [LARGE SCALE GENOMIC DNA]</scope>
    <source>
        <strain evidence="7 8">CGMCC 1.6134</strain>
    </source>
</reference>
<dbReference type="Gene3D" id="3.40.190.10">
    <property type="entry name" value="Periplasmic binding protein-like II"/>
    <property type="match status" value="1"/>
</dbReference>
<evidence type="ECO:0000256" key="2">
    <source>
        <dbReference type="ARBA" id="ARBA00022448"/>
    </source>
</evidence>
<dbReference type="CDD" id="cd08499">
    <property type="entry name" value="PBP2_Ylib_like"/>
    <property type="match status" value="1"/>
</dbReference>
<evidence type="ECO:0000313" key="7">
    <source>
        <dbReference type="EMBL" id="SFM04013.1"/>
    </source>
</evidence>
<dbReference type="Proteomes" id="UP000199668">
    <property type="component" value="Unassembled WGS sequence"/>
</dbReference>
<dbReference type="EMBL" id="FOTY01000012">
    <property type="protein sequence ID" value="SFM04013.1"/>
    <property type="molecule type" value="Genomic_DNA"/>
</dbReference>
<organism evidence="7 8">
    <name type="scientific">Salibacterium qingdaonense</name>
    <dbReference type="NCBI Taxonomy" id="266892"/>
    <lineage>
        <taxon>Bacteria</taxon>
        <taxon>Bacillati</taxon>
        <taxon>Bacillota</taxon>
        <taxon>Bacilli</taxon>
        <taxon>Bacillales</taxon>
        <taxon>Bacillaceae</taxon>
    </lineage>
</organism>
<evidence type="ECO:0000256" key="5">
    <source>
        <dbReference type="SAM" id="SignalP"/>
    </source>
</evidence>
<keyword evidence="2" id="KW-0813">Transport</keyword>
<dbReference type="OrthoDB" id="9796817at2"/>
<dbReference type="InterPro" id="IPR030678">
    <property type="entry name" value="Peptide/Ni-bd"/>
</dbReference>
<dbReference type="PANTHER" id="PTHR30290:SF9">
    <property type="entry name" value="OLIGOPEPTIDE-BINDING PROTEIN APPA"/>
    <property type="match status" value="1"/>
</dbReference>
<protein>
    <submittedName>
        <fullName evidence="7">Peptide/nickel transport system substrate-binding protein</fullName>
    </submittedName>
</protein>
<dbReference type="Pfam" id="PF00496">
    <property type="entry name" value="SBP_bac_5"/>
    <property type="match status" value="1"/>
</dbReference>
<feature type="signal peptide" evidence="5">
    <location>
        <begin position="1"/>
        <end position="25"/>
    </location>
</feature>
<proteinExistence type="inferred from homology"/>
<keyword evidence="8" id="KW-1185">Reference proteome</keyword>
<name>A0A1I4MLQ6_9BACI</name>
<evidence type="ECO:0000256" key="1">
    <source>
        <dbReference type="ARBA" id="ARBA00005695"/>
    </source>
</evidence>
<feature type="chain" id="PRO_5011544113" evidence="5">
    <location>
        <begin position="26"/>
        <end position="546"/>
    </location>
</feature>
<feature type="domain" description="Solute-binding protein family 5" evidence="6">
    <location>
        <begin position="101"/>
        <end position="464"/>
    </location>
</feature>
<accession>A0A1I4MLQ6</accession>
<evidence type="ECO:0000256" key="3">
    <source>
        <dbReference type="ARBA" id="ARBA00022729"/>
    </source>
</evidence>
<dbReference type="InterPro" id="IPR000914">
    <property type="entry name" value="SBP_5_dom"/>
</dbReference>
<dbReference type="PIRSF" id="PIRSF002741">
    <property type="entry name" value="MppA"/>
    <property type="match status" value="1"/>
</dbReference>
<dbReference type="AlphaFoldDB" id="A0A1I4MLQ6"/>